<dbReference type="PANTHER" id="PTHR32071">
    <property type="entry name" value="TRANSCRIPTIONAL REGULATORY PROTEIN"/>
    <property type="match status" value="1"/>
</dbReference>
<dbReference type="InterPro" id="IPR011006">
    <property type="entry name" value="CheY-like_superfamily"/>
</dbReference>
<keyword evidence="2" id="KW-0067">ATP-binding</keyword>
<dbReference type="GO" id="GO:0006355">
    <property type="term" value="P:regulation of DNA-templated transcription"/>
    <property type="evidence" value="ECO:0007669"/>
    <property type="project" value="InterPro"/>
</dbReference>
<dbReference type="SUPFAM" id="SSF52540">
    <property type="entry name" value="P-loop containing nucleoside triphosphate hydrolases"/>
    <property type="match status" value="1"/>
</dbReference>
<dbReference type="InterPro" id="IPR025944">
    <property type="entry name" value="Sigma_54_int_dom_CS"/>
</dbReference>
<evidence type="ECO:0000256" key="6">
    <source>
        <dbReference type="PROSITE-ProRule" id="PRU00169"/>
    </source>
</evidence>
<keyword evidence="5" id="KW-0804">Transcription</keyword>
<dbReference type="PROSITE" id="PS00688">
    <property type="entry name" value="SIGMA54_INTERACT_3"/>
    <property type="match status" value="1"/>
</dbReference>
<dbReference type="InterPro" id="IPR002197">
    <property type="entry name" value="HTH_Fis"/>
</dbReference>
<protein>
    <submittedName>
        <fullName evidence="9">Sigma-54-dependent Fis family transcriptional regulator</fullName>
    </submittedName>
</protein>
<feature type="domain" description="Response regulatory" evidence="8">
    <location>
        <begin position="8"/>
        <end position="124"/>
    </location>
</feature>
<dbReference type="AlphaFoldDB" id="A0A7Y2E7C1"/>
<dbReference type="Pfam" id="PF00072">
    <property type="entry name" value="Response_reg"/>
    <property type="match status" value="1"/>
</dbReference>
<dbReference type="Gene3D" id="1.10.10.60">
    <property type="entry name" value="Homeodomain-like"/>
    <property type="match status" value="1"/>
</dbReference>
<dbReference type="InterPro" id="IPR025943">
    <property type="entry name" value="Sigma_54_int_dom_ATP-bd_2"/>
</dbReference>
<dbReference type="InterPro" id="IPR058031">
    <property type="entry name" value="AAA_lid_NorR"/>
</dbReference>
<evidence type="ECO:0000259" key="8">
    <source>
        <dbReference type="PROSITE" id="PS50110"/>
    </source>
</evidence>
<feature type="modified residue" description="4-aspartylphosphate" evidence="6">
    <location>
        <position position="57"/>
    </location>
</feature>
<dbReference type="GO" id="GO:0005524">
    <property type="term" value="F:ATP binding"/>
    <property type="evidence" value="ECO:0007669"/>
    <property type="project" value="UniProtKB-KW"/>
</dbReference>
<gene>
    <name evidence="9" type="ORF">HKN21_02895</name>
</gene>
<dbReference type="InterPro" id="IPR001789">
    <property type="entry name" value="Sig_transdc_resp-reg_receiver"/>
</dbReference>
<keyword evidence="6" id="KW-0597">Phosphoprotein</keyword>
<dbReference type="Gene3D" id="1.10.8.60">
    <property type="match status" value="1"/>
</dbReference>
<dbReference type="PROSITE" id="PS50110">
    <property type="entry name" value="RESPONSE_REGULATORY"/>
    <property type="match status" value="1"/>
</dbReference>
<evidence type="ECO:0000313" key="9">
    <source>
        <dbReference type="EMBL" id="NNF05687.1"/>
    </source>
</evidence>
<proteinExistence type="predicted"/>
<dbReference type="SMART" id="SM00448">
    <property type="entry name" value="REC"/>
    <property type="match status" value="1"/>
</dbReference>
<keyword evidence="1" id="KW-0547">Nucleotide-binding</keyword>
<dbReference type="Gene3D" id="3.40.50.300">
    <property type="entry name" value="P-loop containing nucleotide triphosphate hydrolases"/>
    <property type="match status" value="1"/>
</dbReference>
<accession>A0A7Y2E7C1</accession>
<feature type="domain" description="Sigma-54 factor interaction" evidence="7">
    <location>
        <begin position="149"/>
        <end position="378"/>
    </location>
</feature>
<dbReference type="PROSITE" id="PS50045">
    <property type="entry name" value="SIGMA54_INTERACT_4"/>
    <property type="match status" value="1"/>
</dbReference>
<dbReference type="InterPro" id="IPR003593">
    <property type="entry name" value="AAA+_ATPase"/>
</dbReference>
<evidence type="ECO:0000313" key="10">
    <source>
        <dbReference type="Proteomes" id="UP000547674"/>
    </source>
</evidence>
<dbReference type="SMART" id="SM00382">
    <property type="entry name" value="AAA"/>
    <property type="match status" value="1"/>
</dbReference>
<dbReference type="GO" id="GO:0000160">
    <property type="term" value="P:phosphorelay signal transduction system"/>
    <property type="evidence" value="ECO:0007669"/>
    <property type="project" value="InterPro"/>
</dbReference>
<comment type="caution">
    <text evidence="9">The sequence shown here is derived from an EMBL/GenBank/DDBJ whole genome shotgun (WGS) entry which is preliminary data.</text>
</comment>
<evidence type="ECO:0000256" key="5">
    <source>
        <dbReference type="ARBA" id="ARBA00023163"/>
    </source>
</evidence>
<name>A0A7Y2E7C1_UNCEI</name>
<keyword evidence="4" id="KW-0238">DNA-binding</keyword>
<dbReference type="Proteomes" id="UP000547674">
    <property type="component" value="Unassembled WGS sequence"/>
</dbReference>
<dbReference type="InterPro" id="IPR002078">
    <property type="entry name" value="Sigma_54_int"/>
</dbReference>
<evidence type="ECO:0000256" key="1">
    <source>
        <dbReference type="ARBA" id="ARBA00022741"/>
    </source>
</evidence>
<dbReference type="PROSITE" id="PS00676">
    <property type="entry name" value="SIGMA54_INTERACT_2"/>
    <property type="match status" value="1"/>
</dbReference>
<dbReference type="PRINTS" id="PR01590">
    <property type="entry name" value="HTHFIS"/>
</dbReference>
<dbReference type="InterPro" id="IPR027417">
    <property type="entry name" value="P-loop_NTPase"/>
</dbReference>
<dbReference type="SUPFAM" id="SSF46689">
    <property type="entry name" value="Homeodomain-like"/>
    <property type="match status" value="1"/>
</dbReference>
<evidence type="ECO:0000259" key="7">
    <source>
        <dbReference type="PROSITE" id="PS50045"/>
    </source>
</evidence>
<dbReference type="Gene3D" id="3.40.50.2300">
    <property type="match status" value="1"/>
</dbReference>
<evidence type="ECO:0000256" key="3">
    <source>
        <dbReference type="ARBA" id="ARBA00023015"/>
    </source>
</evidence>
<dbReference type="CDD" id="cd00009">
    <property type="entry name" value="AAA"/>
    <property type="match status" value="1"/>
</dbReference>
<evidence type="ECO:0000256" key="2">
    <source>
        <dbReference type="ARBA" id="ARBA00022840"/>
    </source>
</evidence>
<dbReference type="GO" id="GO:0043565">
    <property type="term" value="F:sequence-specific DNA binding"/>
    <property type="evidence" value="ECO:0007669"/>
    <property type="project" value="InterPro"/>
</dbReference>
<dbReference type="FunFam" id="3.40.50.300:FF:000006">
    <property type="entry name" value="DNA-binding transcriptional regulator NtrC"/>
    <property type="match status" value="1"/>
</dbReference>
<organism evidence="9 10">
    <name type="scientific">Eiseniibacteriota bacterium</name>
    <dbReference type="NCBI Taxonomy" id="2212470"/>
    <lineage>
        <taxon>Bacteria</taxon>
        <taxon>Candidatus Eiseniibacteriota</taxon>
    </lineage>
</organism>
<dbReference type="InterPro" id="IPR009057">
    <property type="entry name" value="Homeodomain-like_sf"/>
</dbReference>
<dbReference type="Pfam" id="PF02954">
    <property type="entry name" value="HTH_8"/>
    <property type="match status" value="1"/>
</dbReference>
<keyword evidence="3" id="KW-0805">Transcription regulation</keyword>
<dbReference type="InterPro" id="IPR025662">
    <property type="entry name" value="Sigma_54_int_dom_ATP-bd_1"/>
</dbReference>
<dbReference type="Pfam" id="PF00158">
    <property type="entry name" value="Sigma54_activat"/>
    <property type="match status" value="1"/>
</dbReference>
<dbReference type="Pfam" id="PF25601">
    <property type="entry name" value="AAA_lid_14"/>
    <property type="match status" value="1"/>
</dbReference>
<dbReference type="SUPFAM" id="SSF52172">
    <property type="entry name" value="CheY-like"/>
    <property type="match status" value="1"/>
</dbReference>
<dbReference type="EMBL" id="JABDJR010000107">
    <property type="protein sequence ID" value="NNF05687.1"/>
    <property type="molecule type" value="Genomic_DNA"/>
</dbReference>
<evidence type="ECO:0000256" key="4">
    <source>
        <dbReference type="ARBA" id="ARBA00023125"/>
    </source>
</evidence>
<dbReference type="PROSITE" id="PS00675">
    <property type="entry name" value="SIGMA54_INTERACT_1"/>
    <property type="match status" value="1"/>
</dbReference>
<reference evidence="9 10" key="1">
    <citation type="submission" date="2020-03" db="EMBL/GenBank/DDBJ databases">
        <title>Metabolic flexibility allows generalist bacteria to become dominant in a frequently disturbed ecosystem.</title>
        <authorList>
            <person name="Chen Y.-J."/>
            <person name="Leung P.M."/>
            <person name="Bay S.K."/>
            <person name="Hugenholtz P."/>
            <person name="Kessler A.J."/>
            <person name="Shelley G."/>
            <person name="Waite D.W."/>
            <person name="Cook P.L."/>
            <person name="Greening C."/>
        </authorList>
    </citation>
    <scope>NUCLEOTIDE SEQUENCE [LARGE SCALE GENOMIC DNA]</scope>
    <source>
        <strain evidence="9">SS_bin_28</strain>
    </source>
</reference>
<sequence length="457" mass="50547">MKEQQNQGILVVDDEQSLRITLGAALTDAGYSVYEAANGDDAFSRLREHQVSVVMLDLRLQASGENGIEILKKIKRDYPEVEVIMMTAYGEFGDVVEATRAGSFQFIAKPFEIEQLKLVVHAALQQASLRQEVEVLKHNQAARFPTDRIIGESPLLKELLAKVEMVARGKATILLQGETGAGKEVIAGAIHRCSKVAAGPLVELNCSAVPENLLESELFGHEKGAFTDAKSRKKGVFELADKGTLFLDEIGDMAHNLQAKLLRVLETNSFKRVGGTADIQVKVRVVAATHRDLKEAIAEGRFREDLFFRLNVVNLVIPPLRERLEDILPLSEFFLDHFNREIGTHIEGFTDRAKHKMLHHAWPGNVRELRNVIERAVLLTSGSLIDAEAIPDTRATSTDMAAMVDQGPDVMLLTDMERLTIAKALKHFDGNKTKTAEGLGIARATLRAKIKDYGLDD</sequence>